<comment type="caution">
    <text evidence="2">The sequence shown here is derived from an EMBL/GenBank/DDBJ whole genome shotgun (WGS) entry which is preliminary data.</text>
</comment>
<name>A0ABP6DNB5_9ACTN</name>
<reference evidence="3" key="1">
    <citation type="journal article" date="2019" name="Int. J. Syst. Evol. Microbiol.">
        <title>The Global Catalogue of Microorganisms (GCM) 10K type strain sequencing project: providing services to taxonomists for standard genome sequencing and annotation.</title>
        <authorList>
            <consortium name="The Broad Institute Genomics Platform"/>
            <consortium name="The Broad Institute Genome Sequencing Center for Infectious Disease"/>
            <person name="Wu L."/>
            <person name="Ma J."/>
        </authorList>
    </citation>
    <scope>NUCLEOTIDE SEQUENCE [LARGE SCALE GENOMIC DNA]</scope>
    <source>
        <strain evidence="3">JCM 16374</strain>
    </source>
</reference>
<dbReference type="PANTHER" id="PTHR47623">
    <property type="entry name" value="OS09G0287300 PROTEIN"/>
    <property type="match status" value="1"/>
</dbReference>
<evidence type="ECO:0000313" key="2">
    <source>
        <dbReference type="EMBL" id="GAA2647776.1"/>
    </source>
</evidence>
<dbReference type="SMART" id="SM00855">
    <property type="entry name" value="PGAM"/>
    <property type="match status" value="1"/>
</dbReference>
<feature type="region of interest" description="Disordered" evidence="1">
    <location>
        <begin position="1"/>
        <end position="36"/>
    </location>
</feature>
<dbReference type="InterPro" id="IPR029033">
    <property type="entry name" value="His_PPase_superfam"/>
</dbReference>
<dbReference type="PANTHER" id="PTHR47623:SF1">
    <property type="entry name" value="OS09G0287300 PROTEIN"/>
    <property type="match status" value="1"/>
</dbReference>
<dbReference type="SUPFAM" id="SSF53254">
    <property type="entry name" value="Phosphoglycerate mutase-like"/>
    <property type="match status" value="1"/>
</dbReference>
<organism evidence="2 3">
    <name type="scientific">Streptomyces lunalinharesii</name>
    <dbReference type="NCBI Taxonomy" id="333384"/>
    <lineage>
        <taxon>Bacteria</taxon>
        <taxon>Bacillati</taxon>
        <taxon>Actinomycetota</taxon>
        <taxon>Actinomycetes</taxon>
        <taxon>Kitasatosporales</taxon>
        <taxon>Streptomycetaceae</taxon>
        <taxon>Streptomyces</taxon>
    </lineage>
</organism>
<gene>
    <name evidence="2" type="ORF">GCM10009864_08410</name>
</gene>
<keyword evidence="3" id="KW-1185">Reference proteome</keyword>
<dbReference type="EMBL" id="BAAARK010000002">
    <property type="protein sequence ID" value="GAA2647776.1"/>
    <property type="molecule type" value="Genomic_DNA"/>
</dbReference>
<dbReference type="Gene3D" id="3.40.50.1240">
    <property type="entry name" value="Phosphoglycerate mutase-like"/>
    <property type="match status" value="1"/>
</dbReference>
<evidence type="ECO:0000313" key="3">
    <source>
        <dbReference type="Proteomes" id="UP001500994"/>
    </source>
</evidence>
<dbReference type="CDD" id="cd07067">
    <property type="entry name" value="HP_PGM_like"/>
    <property type="match status" value="1"/>
</dbReference>
<protein>
    <submittedName>
        <fullName evidence="2">Histidine phosphatase family protein</fullName>
    </submittedName>
</protein>
<accession>A0ABP6DNB5</accession>
<dbReference type="Pfam" id="PF00300">
    <property type="entry name" value="His_Phos_1"/>
    <property type="match status" value="1"/>
</dbReference>
<sequence>MSAARAPGPPDGVTRQGGAPQHPAPGGGFRAKLGRMSVDTPRRIVLLRHAKAEWSDESDHERPLADRGRKDAPVAGRWLAGAGITPELTLCSTAARTRETWKLVVSELPQRPKTVYEERLYEASLGELIAILNETSDEVSDLLVVGHNPGVHALADALAGEADGDLLARMNRSGFPTSAMAVLTFTGSWKAVEHGVGRLVAFWSPHA</sequence>
<proteinExistence type="predicted"/>
<evidence type="ECO:0000256" key="1">
    <source>
        <dbReference type="SAM" id="MobiDB-lite"/>
    </source>
</evidence>
<dbReference type="InterPro" id="IPR013078">
    <property type="entry name" value="His_Pase_superF_clade-1"/>
</dbReference>
<dbReference type="Proteomes" id="UP001500994">
    <property type="component" value="Unassembled WGS sequence"/>
</dbReference>